<proteinExistence type="predicted"/>
<dbReference type="EMBL" id="QXML01000010">
    <property type="protein sequence ID" value="RIW13172.1"/>
    <property type="molecule type" value="Genomic_DNA"/>
</dbReference>
<keyword evidence="1" id="KW-1133">Transmembrane helix</keyword>
<reference evidence="3 4" key="1">
    <citation type="submission" date="2018-09" db="EMBL/GenBank/DDBJ databases">
        <authorList>
            <person name="Wang X."/>
            <person name="Du Z."/>
        </authorList>
    </citation>
    <scope>NUCLEOTIDE SEQUENCE [LARGE SCALE GENOMIC DNA]</scope>
    <source>
        <strain evidence="3 4">N3</strain>
    </source>
</reference>
<name>A0A418PN60_9BACT</name>
<dbReference type="InterPro" id="IPR000305">
    <property type="entry name" value="GIY-YIG_endonuc"/>
</dbReference>
<organism evidence="3 4">
    <name type="scientific">Algoriphagus lacus</name>
    <dbReference type="NCBI Taxonomy" id="2056311"/>
    <lineage>
        <taxon>Bacteria</taxon>
        <taxon>Pseudomonadati</taxon>
        <taxon>Bacteroidota</taxon>
        <taxon>Cytophagia</taxon>
        <taxon>Cytophagales</taxon>
        <taxon>Cyclobacteriaceae</taxon>
        <taxon>Algoriphagus</taxon>
    </lineage>
</organism>
<dbReference type="InterPro" id="IPR035901">
    <property type="entry name" value="GIY-YIG_endonuc_sf"/>
</dbReference>
<keyword evidence="1" id="KW-0812">Transmembrane</keyword>
<dbReference type="Gene3D" id="3.40.1440.10">
    <property type="entry name" value="GIY-YIG endonuclease"/>
    <property type="match status" value="1"/>
</dbReference>
<feature type="domain" description="GIY-YIG" evidence="2">
    <location>
        <begin position="25"/>
        <end position="75"/>
    </location>
</feature>
<dbReference type="Proteomes" id="UP000283522">
    <property type="component" value="Unassembled WGS sequence"/>
</dbReference>
<evidence type="ECO:0000313" key="3">
    <source>
        <dbReference type="EMBL" id="RIW13172.1"/>
    </source>
</evidence>
<evidence type="ECO:0000259" key="2">
    <source>
        <dbReference type="PROSITE" id="PS50164"/>
    </source>
</evidence>
<evidence type="ECO:0000313" key="4">
    <source>
        <dbReference type="Proteomes" id="UP000283522"/>
    </source>
</evidence>
<gene>
    <name evidence="3" type="ORF">D0X99_17350</name>
</gene>
<accession>A0A418PN60</accession>
<keyword evidence="4" id="KW-1185">Reference proteome</keyword>
<dbReference type="Pfam" id="PF01541">
    <property type="entry name" value="GIY-YIG"/>
    <property type="match status" value="1"/>
</dbReference>
<protein>
    <recommendedName>
        <fullName evidence="2">GIY-YIG domain-containing protein</fullName>
    </recommendedName>
</protein>
<feature type="transmembrane region" description="Helical" evidence="1">
    <location>
        <begin position="17"/>
        <end position="33"/>
    </location>
</feature>
<dbReference type="PROSITE" id="PS50164">
    <property type="entry name" value="GIY_YIG"/>
    <property type="match status" value="1"/>
</dbReference>
<comment type="caution">
    <text evidence="3">The sequence shown here is derived from an EMBL/GenBank/DDBJ whole genome shotgun (WGS) entry which is preliminary data.</text>
</comment>
<sequence>MLGSIPSGPTKPSKLDGFFYFYPMNSFFVYVLFSQSLDRFYIGLTTLSVEERLENHLAKKNMMPKTSLKKQMTGL</sequence>
<keyword evidence="1" id="KW-0472">Membrane</keyword>
<dbReference type="AlphaFoldDB" id="A0A418PN60"/>
<evidence type="ECO:0000256" key="1">
    <source>
        <dbReference type="SAM" id="Phobius"/>
    </source>
</evidence>